<dbReference type="AlphaFoldDB" id="A0A0F9IN17"/>
<accession>A0A0F9IN17</accession>
<reference evidence="2" key="1">
    <citation type="journal article" date="2015" name="Nature">
        <title>Complex archaea that bridge the gap between prokaryotes and eukaryotes.</title>
        <authorList>
            <person name="Spang A."/>
            <person name="Saw J.H."/>
            <person name="Jorgensen S.L."/>
            <person name="Zaremba-Niedzwiedzka K."/>
            <person name="Martijn J."/>
            <person name="Lind A.E."/>
            <person name="van Eijk R."/>
            <person name="Schleper C."/>
            <person name="Guy L."/>
            <person name="Ettema T.J."/>
        </authorList>
    </citation>
    <scope>NUCLEOTIDE SEQUENCE</scope>
</reference>
<proteinExistence type="predicted"/>
<keyword evidence="1" id="KW-0812">Transmembrane</keyword>
<evidence type="ECO:0000256" key="1">
    <source>
        <dbReference type="SAM" id="Phobius"/>
    </source>
</evidence>
<keyword evidence="1" id="KW-0472">Membrane</keyword>
<dbReference type="EMBL" id="LAZR01013602">
    <property type="protein sequence ID" value="KKM21199.1"/>
    <property type="molecule type" value="Genomic_DNA"/>
</dbReference>
<name>A0A0F9IN17_9ZZZZ</name>
<sequence>MKIKTKHLYLGLRIIVIIGWLAFFFYNLYLVRFMGQEYIADQSNFVFFDDEQHRTAYKSTLNYQASDWVDDASLISDCKPMIYFNDFYFDKINPFVILVMI</sequence>
<feature type="transmembrane region" description="Helical" evidence="1">
    <location>
        <begin position="7"/>
        <end position="29"/>
    </location>
</feature>
<comment type="caution">
    <text evidence="2">The sequence shown here is derived from an EMBL/GenBank/DDBJ whole genome shotgun (WGS) entry which is preliminary data.</text>
</comment>
<evidence type="ECO:0000313" key="2">
    <source>
        <dbReference type="EMBL" id="KKM21199.1"/>
    </source>
</evidence>
<keyword evidence="1" id="KW-1133">Transmembrane helix</keyword>
<protein>
    <submittedName>
        <fullName evidence="2">Uncharacterized protein</fullName>
    </submittedName>
</protein>
<feature type="non-terminal residue" evidence="2">
    <location>
        <position position="101"/>
    </location>
</feature>
<gene>
    <name evidence="2" type="ORF">LCGC14_1637810</name>
</gene>
<organism evidence="2">
    <name type="scientific">marine sediment metagenome</name>
    <dbReference type="NCBI Taxonomy" id="412755"/>
    <lineage>
        <taxon>unclassified sequences</taxon>
        <taxon>metagenomes</taxon>
        <taxon>ecological metagenomes</taxon>
    </lineage>
</organism>